<reference evidence="2" key="1">
    <citation type="journal article" name="DNA Res.">
        <title>The physiological potential of anammox bacteria as revealed by their core genome structure.</title>
        <authorList>
            <person name="Okubo T."/>
            <person name="Toyoda A."/>
            <person name="Fukuhara K."/>
            <person name="Uchiyama I."/>
            <person name="Harigaya Y."/>
            <person name="Kuroiwa M."/>
            <person name="Suzuki T."/>
            <person name="Murakami Y."/>
            <person name="Suwa Y."/>
            <person name="Takami H."/>
        </authorList>
    </citation>
    <scope>NUCLEOTIDE SEQUENCE</scope>
    <source>
        <strain evidence="2">317325-3</strain>
    </source>
</reference>
<proteinExistence type="predicted"/>
<evidence type="ECO:0000313" key="2">
    <source>
        <dbReference type="EMBL" id="BBO21844.1"/>
    </source>
</evidence>
<organism evidence="2 3">
    <name type="scientific">Candidatus Desulfobacillus denitrificans</name>
    <dbReference type="NCBI Taxonomy" id="2608985"/>
    <lineage>
        <taxon>Bacteria</taxon>
        <taxon>Pseudomonadati</taxon>
        <taxon>Pseudomonadota</taxon>
        <taxon>Betaproteobacteria</taxon>
        <taxon>Candidatus Desulfobacillus</taxon>
    </lineage>
</organism>
<evidence type="ECO:0000256" key="1">
    <source>
        <dbReference type="SAM" id="MobiDB-lite"/>
    </source>
</evidence>
<evidence type="ECO:0000313" key="3">
    <source>
        <dbReference type="Proteomes" id="UP000662914"/>
    </source>
</evidence>
<dbReference type="AlphaFoldDB" id="A0A809SBX5"/>
<dbReference type="Proteomes" id="UP000662914">
    <property type="component" value="Chromosome"/>
</dbReference>
<accession>A0A809SBX5</accession>
<dbReference type="EMBL" id="AP021857">
    <property type="protein sequence ID" value="BBO21844.1"/>
    <property type="molecule type" value="Genomic_DNA"/>
</dbReference>
<feature type="region of interest" description="Disordered" evidence="1">
    <location>
        <begin position="168"/>
        <end position="203"/>
    </location>
</feature>
<sequence length="273" mass="28917">MDLNSVYKKTQKGQEEMAQRTVLGMRERTLLVMVDGKTTTADLLARAKHMPDPQGLLAKLIDGGFIAAEVAAAPAPAPAPGAAAPAQAVVSAQDQLIMKNAMRYAEHFLDQVLGPDADMLSEAIDRCKTLPELRTRLEKTRDAVAGMGKKRKAEEFWIAVQALLEGQAPPEAAPPAAAPAPPAPPPAAAPSPSAAPPAAPTPSLQETVRFARRYINDALGPDGDMLVETIEKCKTIADLRAALEKTLKALQVGAGKRKAEEFWAGVEARLPPA</sequence>
<gene>
    <name evidence="2" type="ORF">DSYM_25430</name>
</gene>
<protein>
    <submittedName>
        <fullName evidence="2">Uncharacterized protein</fullName>
    </submittedName>
</protein>
<name>A0A809SBX5_9PROT</name>
<dbReference type="KEGG" id="ddz:DSYM_25430"/>
<feature type="compositionally biased region" description="Pro residues" evidence="1">
    <location>
        <begin position="171"/>
        <end position="200"/>
    </location>
</feature>